<evidence type="ECO:0000313" key="12">
    <source>
        <dbReference type="EMBL" id="KAK7921985.1"/>
    </source>
</evidence>
<dbReference type="Pfam" id="PF00078">
    <property type="entry name" value="RVT_1"/>
    <property type="match status" value="1"/>
</dbReference>
<dbReference type="FunFam" id="3.30.70.270:FF:000020">
    <property type="entry name" value="Transposon Tf2-6 polyprotein-like Protein"/>
    <property type="match status" value="1"/>
</dbReference>
<dbReference type="FunFam" id="1.10.340.70:FF:000001">
    <property type="entry name" value="Retrovirus-related Pol polyprotein from transposon gypsy-like Protein"/>
    <property type="match status" value="1"/>
</dbReference>
<dbReference type="Gene3D" id="1.10.340.70">
    <property type="match status" value="1"/>
</dbReference>
<keyword evidence="8" id="KW-0479">Metal-binding</keyword>
<feature type="compositionally biased region" description="Polar residues" evidence="9">
    <location>
        <begin position="29"/>
        <end position="45"/>
    </location>
</feature>
<feature type="domain" description="Reverse transcriptase" evidence="11">
    <location>
        <begin position="593"/>
        <end position="772"/>
    </location>
</feature>
<evidence type="ECO:0000256" key="6">
    <source>
        <dbReference type="ARBA" id="ARBA00023268"/>
    </source>
</evidence>
<evidence type="ECO:0000259" key="10">
    <source>
        <dbReference type="PROSITE" id="PS50158"/>
    </source>
</evidence>
<dbReference type="EMBL" id="JBBPFD010000006">
    <property type="protein sequence ID" value="KAK7921985.1"/>
    <property type="molecule type" value="Genomic_DNA"/>
</dbReference>
<dbReference type="Gene3D" id="3.30.70.270">
    <property type="match status" value="2"/>
</dbReference>
<dbReference type="InterPro" id="IPR000477">
    <property type="entry name" value="RT_dom"/>
</dbReference>
<feature type="compositionally biased region" description="Polar residues" evidence="9">
    <location>
        <begin position="833"/>
        <end position="848"/>
    </location>
</feature>
<dbReference type="EC" id="3.1.26.4" evidence="2"/>
<keyword evidence="4" id="KW-0378">Hydrolase</keyword>
<keyword evidence="5" id="KW-0238">DNA-binding</keyword>
<dbReference type="InterPro" id="IPR050951">
    <property type="entry name" value="Retrovirus_Pol_polyprotein"/>
</dbReference>
<sequence length="1314" mass="148015">MSLLGQSVTELCPSSAQVKPPPDEGDGGSFQSTGEGSVAPNSLQSDAPVPPATTDGQNLYSNPAGQNQDRPRSRASFLSASAPEFNPPQVQRYLVEHIVKNDELSMHLSSHRLRAFSGRLPRPQHESDYDAWRSGVDLLMGDPSVSDLQRSRKIFESLFPPAADMVKHLRADTPPVTYLQILDSAYGTVQDGDELYAKFMDSFQDAGEKPSIYLQRLQVALTLAVKRGGVPESAMDRFLLNQFCRGCWNNTLISELQLKQRKSNPPTFSDFLLLLRTEEDREAAKALRMKQHLGSVKPRAATQAQYAYTAAEEKSACDDFTTVTQQLAKQLADIQKQLASLTAAQASSRSSASFKSTHKSAETQKGGKSIARPPNKNPSSGPRPGYCFQCGEDGHIKSNCDNDPNPSLVAAKKKQFNQKQQKWQKLCPGHITPFYWLGPRRTSGHFFAWGAVCANSLVALPNHPQHKIPVVLSNESEQSIALPPLSVIAELVMSPQILSLHAAPERLPSKDHLHDSINFDFGNSPIPPEWKERVIRTLQTLPEVFAHHDLDFGRTDKVKHRIHLHDETAFKHRARPIHPNDIEAVRNHLRDLLEAGVIRESESPFSSPIVVVRKKNGDVRLCIDYRKLNLQTVKDAYALPNLEESFSALNGSRWFSVLGLKSGYYQIEMEEADKAKTAFVTPLGFWEFNRMPQGVTNAPGTFQRLMEKCMGDLHLKEVLVFLDDLIIFSDSLEEHERRLLRVLHRLKEYGLKLSPDKCRFFQTSVKYLGHVVSERGVETDPEKVSALKSWPTPRTLKELKSFLGFAGYYRKFIRGYSAIAKPLNDLTKGYTPSRRSAQKRSTTTSGLDSRQPFGERWTIQCQHAFDMLIEKLTTAPVLGFANPKLPYILHTDASTTGLGAALYQEQEGQLRVIAYASRGLSTSEARYPAHKLEFLALKWSVTEKFHDFLYGAEFVVITDNNPLTYILTSAKLDAASHRWLASLSTYNFKLQYRAGKQNLDADALSRRPHEHQSDKHLQQEWDLVRQFARDHSTENEVEVSPEVVAAICLSSLTRSSSPDSANCSFTLVESMSVTATAVPECFADETQHGLPVISTLSHLDLKERQRADPCIREIIHQIETGEKIPPTAKQELPNLSLLLRELNRLELRNDVLYRRRQDGEQIMFQLVLPEELRSSVFDALHSDMGHMGMERTLDLIRSRFFWPRMAADVETKVRTCPRCVRRKALPEKAAQLVNIKTTRPLELLCAQRARARGETKEEMQARRPPLNQLCRNAIGQQADVRATTFRPSSLDRRPDDLPWPDNPNSMVENMQQLH</sequence>
<proteinExistence type="inferred from homology"/>
<dbReference type="GO" id="GO:0006508">
    <property type="term" value="P:proteolysis"/>
    <property type="evidence" value="ECO:0007669"/>
    <property type="project" value="UniProtKB-KW"/>
</dbReference>
<comment type="caution">
    <text evidence="12">The sequence shown here is derived from an EMBL/GenBank/DDBJ whole genome shotgun (WGS) entry which is preliminary data.</text>
</comment>
<keyword evidence="13" id="KW-1185">Reference proteome</keyword>
<feature type="region of interest" description="Disordered" evidence="9">
    <location>
        <begin position="349"/>
        <end position="385"/>
    </location>
</feature>
<gene>
    <name evidence="12" type="ORF">WMY93_008887</name>
</gene>
<evidence type="ECO:0000256" key="3">
    <source>
        <dbReference type="ARBA" id="ARBA00022670"/>
    </source>
</evidence>
<dbReference type="GO" id="GO:0008270">
    <property type="term" value="F:zinc ion binding"/>
    <property type="evidence" value="ECO:0007669"/>
    <property type="project" value="UniProtKB-KW"/>
</dbReference>
<dbReference type="PROSITE" id="PS50158">
    <property type="entry name" value="ZF_CCHC"/>
    <property type="match status" value="1"/>
</dbReference>
<dbReference type="Gene3D" id="3.10.20.370">
    <property type="match status" value="1"/>
</dbReference>
<organism evidence="12 13">
    <name type="scientific">Mugilogobius chulae</name>
    <name type="common">yellowstripe goby</name>
    <dbReference type="NCBI Taxonomy" id="88201"/>
    <lineage>
        <taxon>Eukaryota</taxon>
        <taxon>Metazoa</taxon>
        <taxon>Chordata</taxon>
        <taxon>Craniata</taxon>
        <taxon>Vertebrata</taxon>
        <taxon>Euteleostomi</taxon>
        <taxon>Actinopterygii</taxon>
        <taxon>Neopterygii</taxon>
        <taxon>Teleostei</taxon>
        <taxon>Neoteleostei</taxon>
        <taxon>Acanthomorphata</taxon>
        <taxon>Gobiaria</taxon>
        <taxon>Gobiiformes</taxon>
        <taxon>Gobioidei</taxon>
        <taxon>Gobiidae</taxon>
        <taxon>Gobionellinae</taxon>
        <taxon>Mugilogobius</taxon>
    </lineage>
</organism>
<dbReference type="CDD" id="cd09274">
    <property type="entry name" value="RNase_HI_RT_Ty3"/>
    <property type="match status" value="1"/>
</dbReference>
<dbReference type="Pfam" id="PF17921">
    <property type="entry name" value="Integrase_H2C2"/>
    <property type="match status" value="1"/>
</dbReference>
<dbReference type="FunFam" id="3.10.10.10:FF:000004">
    <property type="entry name" value="Uncharacterized protein"/>
    <property type="match status" value="1"/>
</dbReference>
<feature type="region of interest" description="Disordered" evidence="9">
    <location>
        <begin position="1"/>
        <end position="76"/>
    </location>
</feature>
<evidence type="ECO:0000259" key="11">
    <source>
        <dbReference type="PROSITE" id="PS50878"/>
    </source>
</evidence>
<dbReference type="InterPro" id="IPR041588">
    <property type="entry name" value="Integrase_H2C2"/>
</dbReference>
<dbReference type="Pfam" id="PF17919">
    <property type="entry name" value="RT_RNaseH_2"/>
    <property type="match status" value="1"/>
</dbReference>
<dbReference type="SUPFAM" id="SSF57756">
    <property type="entry name" value="Retrovirus zinc finger-like domains"/>
    <property type="match status" value="1"/>
</dbReference>
<dbReference type="FunFam" id="3.10.20.370:FF:000001">
    <property type="entry name" value="Retrovirus-related Pol polyprotein from transposon 17.6-like protein"/>
    <property type="match status" value="1"/>
</dbReference>
<evidence type="ECO:0000256" key="8">
    <source>
        <dbReference type="PROSITE-ProRule" id="PRU00047"/>
    </source>
</evidence>
<dbReference type="PANTHER" id="PTHR37984:SF5">
    <property type="entry name" value="PROTEIN NYNRIN-LIKE"/>
    <property type="match status" value="1"/>
</dbReference>
<dbReference type="InterPro" id="IPR001878">
    <property type="entry name" value="Znf_CCHC"/>
</dbReference>
<dbReference type="SUPFAM" id="SSF56672">
    <property type="entry name" value="DNA/RNA polymerases"/>
    <property type="match status" value="1"/>
</dbReference>
<evidence type="ECO:0000256" key="2">
    <source>
        <dbReference type="ARBA" id="ARBA00012180"/>
    </source>
</evidence>
<keyword evidence="8" id="KW-0863">Zinc-finger</keyword>
<name>A0AAW0PDU7_9GOBI</name>
<reference evidence="13" key="1">
    <citation type="submission" date="2024-04" db="EMBL/GenBank/DDBJ databases">
        <title>Salinicola lusitanus LLJ914,a marine bacterium isolated from the Okinawa Trough.</title>
        <authorList>
            <person name="Li J."/>
        </authorList>
    </citation>
    <scope>NUCLEOTIDE SEQUENCE [LARGE SCALE GENOMIC DNA]</scope>
</reference>
<feature type="region of interest" description="Disordered" evidence="9">
    <location>
        <begin position="1278"/>
        <end position="1314"/>
    </location>
</feature>
<keyword evidence="6" id="KW-0511">Multifunctional enzyme</keyword>
<dbReference type="GO" id="GO:0003677">
    <property type="term" value="F:DNA binding"/>
    <property type="evidence" value="ECO:0007669"/>
    <property type="project" value="UniProtKB-KW"/>
</dbReference>
<evidence type="ECO:0000256" key="4">
    <source>
        <dbReference type="ARBA" id="ARBA00022750"/>
    </source>
</evidence>
<evidence type="ECO:0000256" key="9">
    <source>
        <dbReference type="SAM" id="MobiDB-lite"/>
    </source>
</evidence>
<keyword evidence="4" id="KW-0064">Aspartyl protease</keyword>
<dbReference type="Gene3D" id="3.10.10.10">
    <property type="entry name" value="HIV Type 1 Reverse Transcriptase, subunit A, domain 1"/>
    <property type="match status" value="1"/>
</dbReference>
<dbReference type="PROSITE" id="PS50878">
    <property type="entry name" value="RT_POL"/>
    <property type="match status" value="1"/>
</dbReference>
<dbReference type="GO" id="GO:0004190">
    <property type="term" value="F:aspartic-type endopeptidase activity"/>
    <property type="evidence" value="ECO:0007669"/>
    <property type="project" value="UniProtKB-KW"/>
</dbReference>
<feature type="domain" description="CCHC-type" evidence="10">
    <location>
        <begin position="387"/>
        <end position="400"/>
    </location>
</feature>
<dbReference type="CDD" id="cd01647">
    <property type="entry name" value="RT_LTR"/>
    <property type="match status" value="1"/>
</dbReference>
<evidence type="ECO:0000313" key="13">
    <source>
        <dbReference type="Proteomes" id="UP001460270"/>
    </source>
</evidence>
<keyword evidence="8" id="KW-0862">Zinc</keyword>
<dbReference type="PANTHER" id="PTHR37984">
    <property type="entry name" value="PROTEIN CBG26694"/>
    <property type="match status" value="1"/>
</dbReference>
<dbReference type="InterPro" id="IPR041577">
    <property type="entry name" value="RT_RNaseH_2"/>
</dbReference>
<dbReference type="Proteomes" id="UP001460270">
    <property type="component" value="Unassembled WGS sequence"/>
</dbReference>
<feature type="region of interest" description="Disordered" evidence="9">
    <location>
        <begin position="830"/>
        <end position="851"/>
    </location>
</feature>
<dbReference type="InterPro" id="IPR043502">
    <property type="entry name" value="DNA/RNA_pol_sf"/>
</dbReference>
<keyword evidence="3" id="KW-0645">Protease</keyword>
<dbReference type="InterPro" id="IPR036875">
    <property type="entry name" value="Znf_CCHC_sf"/>
</dbReference>
<comment type="similarity">
    <text evidence="1">Belongs to the beta type-B retroviral polymerase family. HERV class-II K(HML-2) pol subfamily.</text>
</comment>
<feature type="compositionally biased region" description="Polar residues" evidence="9">
    <location>
        <begin position="1305"/>
        <end position="1314"/>
    </location>
</feature>
<protein>
    <recommendedName>
        <fullName evidence="7">Gypsy retrotransposon integrase-like protein 1</fullName>
        <ecNumber evidence="2">3.1.26.4</ecNumber>
    </recommendedName>
</protein>
<feature type="compositionally biased region" description="Polar residues" evidence="9">
    <location>
        <begin position="54"/>
        <end position="68"/>
    </location>
</feature>
<accession>A0AAW0PDU7</accession>
<dbReference type="GO" id="GO:0004523">
    <property type="term" value="F:RNA-DNA hybrid ribonuclease activity"/>
    <property type="evidence" value="ECO:0007669"/>
    <property type="project" value="UniProtKB-EC"/>
</dbReference>
<dbReference type="Pfam" id="PF14893">
    <property type="entry name" value="PNMA"/>
    <property type="match status" value="1"/>
</dbReference>
<evidence type="ECO:0000256" key="1">
    <source>
        <dbReference type="ARBA" id="ARBA00010879"/>
    </source>
</evidence>
<dbReference type="InterPro" id="IPR043128">
    <property type="entry name" value="Rev_trsase/Diguanyl_cyclase"/>
</dbReference>
<feature type="compositionally biased region" description="Polar residues" evidence="9">
    <location>
        <begin position="1"/>
        <end position="17"/>
    </location>
</feature>
<evidence type="ECO:0000256" key="7">
    <source>
        <dbReference type="ARBA" id="ARBA00039658"/>
    </source>
</evidence>
<evidence type="ECO:0000256" key="5">
    <source>
        <dbReference type="ARBA" id="ARBA00023125"/>
    </source>
</evidence>
<dbReference type="InterPro" id="IPR048270">
    <property type="entry name" value="PNMA_C"/>
</dbReference>